<feature type="non-terminal residue" evidence="1">
    <location>
        <position position="1"/>
    </location>
</feature>
<organism evidence="1 4">
    <name type="scientific">Adineta steineri</name>
    <dbReference type="NCBI Taxonomy" id="433720"/>
    <lineage>
        <taxon>Eukaryota</taxon>
        <taxon>Metazoa</taxon>
        <taxon>Spiralia</taxon>
        <taxon>Gnathifera</taxon>
        <taxon>Rotifera</taxon>
        <taxon>Eurotatoria</taxon>
        <taxon>Bdelloidea</taxon>
        <taxon>Adinetida</taxon>
        <taxon>Adinetidae</taxon>
        <taxon>Adineta</taxon>
    </lineage>
</organism>
<comment type="caution">
    <text evidence="1">The sequence shown here is derived from an EMBL/GenBank/DDBJ whole genome shotgun (WGS) entry which is preliminary data.</text>
</comment>
<sequence length="52" mass="5796">NPLTPPHTVMSASFVRRHCTAICKVSQEDEQAASDDTFGSCKLKWYNKLLGL</sequence>
<evidence type="ECO:0000313" key="1">
    <source>
        <dbReference type="EMBL" id="CAF1573669.1"/>
    </source>
</evidence>
<protein>
    <submittedName>
        <fullName evidence="1">Uncharacterized protein</fullName>
    </submittedName>
</protein>
<gene>
    <name evidence="1" type="ORF">BJG266_LOCUS47987</name>
    <name evidence="2" type="ORF">QVE165_LOCUS65040</name>
</gene>
<proteinExistence type="predicted"/>
<accession>A0A815YTC5</accession>
<dbReference type="EMBL" id="CAJNOM010006438">
    <property type="protein sequence ID" value="CAF1670210.1"/>
    <property type="molecule type" value="Genomic_DNA"/>
</dbReference>
<reference evidence="1" key="1">
    <citation type="submission" date="2021-02" db="EMBL/GenBank/DDBJ databases">
        <authorList>
            <person name="Nowell W R."/>
        </authorList>
    </citation>
    <scope>NUCLEOTIDE SEQUENCE</scope>
</reference>
<dbReference type="Proteomes" id="UP000663832">
    <property type="component" value="Unassembled WGS sequence"/>
</dbReference>
<dbReference type="EMBL" id="CAJNOI010006022">
    <property type="protein sequence ID" value="CAF1573669.1"/>
    <property type="molecule type" value="Genomic_DNA"/>
</dbReference>
<dbReference type="Proteomes" id="UP000663877">
    <property type="component" value="Unassembled WGS sequence"/>
</dbReference>
<keyword evidence="3" id="KW-1185">Reference proteome</keyword>
<evidence type="ECO:0000313" key="2">
    <source>
        <dbReference type="EMBL" id="CAF1670210.1"/>
    </source>
</evidence>
<name>A0A815YTC5_9BILA</name>
<dbReference type="AlphaFoldDB" id="A0A815YTC5"/>
<evidence type="ECO:0000313" key="3">
    <source>
        <dbReference type="Proteomes" id="UP000663832"/>
    </source>
</evidence>
<evidence type="ECO:0000313" key="4">
    <source>
        <dbReference type="Proteomes" id="UP000663877"/>
    </source>
</evidence>